<name>A0AA89B9V5_9ASTE</name>
<evidence type="ECO:0000313" key="2">
    <source>
        <dbReference type="Proteomes" id="UP001188597"/>
    </source>
</evidence>
<evidence type="ECO:0000313" key="1">
    <source>
        <dbReference type="EMBL" id="KAK3035489.1"/>
    </source>
</evidence>
<accession>A0AA89B9V5</accession>
<reference evidence="1" key="1">
    <citation type="submission" date="2022-12" db="EMBL/GenBank/DDBJ databases">
        <title>Draft genome assemblies for two species of Escallonia (Escalloniales).</title>
        <authorList>
            <person name="Chanderbali A."/>
            <person name="Dervinis C."/>
            <person name="Anghel I."/>
            <person name="Soltis D."/>
            <person name="Soltis P."/>
            <person name="Zapata F."/>
        </authorList>
    </citation>
    <scope>NUCLEOTIDE SEQUENCE</scope>
    <source>
        <strain evidence="1">UCBG64.0493</strain>
        <tissue evidence="1">Leaf</tissue>
    </source>
</reference>
<comment type="caution">
    <text evidence="1">The sequence shown here is derived from an EMBL/GenBank/DDBJ whole genome shotgun (WGS) entry which is preliminary data.</text>
</comment>
<dbReference type="EMBL" id="JAVXUP010000173">
    <property type="protein sequence ID" value="KAK3035489.1"/>
    <property type="molecule type" value="Genomic_DNA"/>
</dbReference>
<dbReference type="Proteomes" id="UP001188597">
    <property type="component" value="Unassembled WGS sequence"/>
</dbReference>
<dbReference type="AlphaFoldDB" id="A0AA89B9V5"/>
<protein>
    <submittedName>
        <fullName evidence="1">Uncharacterized protein</fullName>
    </submittedName>
</protein>
<keyword evidence="2" id="KW-1185">Reference proteome</keyword>
<proteinExistence type="predicted"/>
<organism evidence="1 2">
    <name type="scientific">Escallonia herrerae</name>
    <dbReference type="NCBI Taxonomy" id="1293975"/>
    <lineage>
        <taxon>Eukaryota</taxon>
        <taxon>Viridiplantae</taxon>
        <taxon>Streptophyta</taxon>
        <taxon>Embryophyta</taxon>
        <taxon>Tracheophyta</taxon>
        <taxon>Spermatophyta</taxon>
        <taxon>Magnoliopsida</taxon>
        <taxon>eudicotyledons</taxon>
        <taxon>Gunneridae</taxon>
        <taxon>Pentapetalae</taxon>
        <taxon>asterids</taxon>
        <taxon>campanulids</taxon>
        <taxon>Escalloniales</taxon>
        <taxon>Escalloniaceae</taxon>
        <taxon>Escallonia</taxon>
    </lineage>
</organism>
<sequence>MAVTRPPTLLRTTTIRFETTSSSNGAPPPPNQNPLALPILSVRKPSWIVETNHCPWINIIEDPEAGDGAVQRPTPMPMTTKLDEPPEYRLKPMIASRQAWLTEWIPQDNAGIIEMVRLQYLFRVNAPQHGKELMQGTRTELAKLFCRTYGRNNCLELAMLPKGEWPKWCRTCGGSGLGYCSRCLGTGEYRYLMGFHFMKRDTDEKYQARDNSRS</sequence>
<gene>
    <name evidence="1" type="ORF">RJ639_034459</name>
</gene>